<dbReference type="EMBL" id="OU963871">
    <property type="protein sequence ID" value="CAH0383798.1"/>
    <property type="molecule type" value="Genomic_DNA"/>
</dbReference>
<dbReference type="GO" id="GO:0000122">
    <property type="term" value="P:negative regulation of transcription by RNA polymerase II"/>
    <property type="evidence" value="ECO:0007669"/>
    <property type="project" value="UniProtKB-ARBA"/>
</dbReference>
<dbReference type="GO" id="GO:0008270">
    <property type="term" value="F:zinc ion binding"/>
    <property type="evidence" value="ECO:0007669"/>
    <property type="project" value="UniProtKB-KW"/>
</dbReference>
<evidence type="ECO:0000313" key="12">
    <source>
        <dbReference type="Proteomes" id="UP001152759"/>
    </source>
</evidence>
<keyword evidence="2" id="KW-0479">Metal-binding</keyword>
<feature type="domain" description="C2H2-type" evidence="10">
    <location>
        <begin position="528"/>
        <end position="555"/>
    </location>
</feature>
<dbReference type="PANTHER" id="PTHR24403:SF107">
    <property type="entry name" value="ZINC FINGER PROTEIN 521"/>
    <property type="match status" value="1"/>
</dbReference>
<evidence type="ECO:0000256" key="8">
    <source>
        <dbReference type="ARBA" id="ARBA00023242"/>
    </source>
</evidence>
<dbReference type="FunFam" id="3.30.160.60:FF:000395">
    <property type="entry name" value="zinc finger protein 513"/>
    <property type="match status" value="1"/>
</dbReference>
<feature type="domain" description="C2H2-type" evidence="10">
    <location>
        <begin position="697"/>
        <end position="724"/>
    </location>
</feature>
<dbReference type="SMART" id="SM00355">
    <property type="entry name" value="ZnF_C2H2"/>
    <property type="match status" value="13"/>
</dbReference>
<gene>
    <name evidence="11" type="ORF">BEMITA_LOCUS3210</name>
</gene>
<evidence type="ECO:0000256" key="2">
    <source>
        <dbReference type="ARBA" id="ARBA00022723"/>
    </source>
</evidence>
<feature type="domain" description="C2H2-type" evidence="10">
    <location>
        <begin position="865"/>
        <end position="887"/>
    </location>
</feature>
<feature type="domain" description="C2H2-type" evidence="10">
    <location>
        <begin position="584"/>
        <end position="612"/>
    </location>
</feature>
<keyword evidence="7" id="KW-0804">Transcription</keyword>
<name>A0A9P0A419_BEMTA</name>
<dbReference type="GO" id="GO:0045944">
    <property type="term" value="P:positive regulation of transcription by RNA polymerase II"/>
    <property type="evidence" value="ECO:0007669"/>
    <property type="project" value="TreeGrafter"/>
</dbReference>
<comment type="subcellular location">
    <subcellularLocation>
        <location evidence="1">Nucleus</location>
    </subcellularLocation>
</comment>
<dbReference type="GO" id="GO:0005634">
    <property type="term" value="C:nucleus"/>
    <property type="evidence" value="ECO:0007669"/>
    <property type="project" value="UniProtKB-SubCell"/>
</dbReference>
<evidence type="ECO:0000256" key="9">
    <source>
        <dbReference type="PROSITE-ProRule" id="PRU00042"/>
    </source>
</evidence>
<feature type="domain" description="C2H2-type" evidence="10">
    <location>
        <begin position="641"/>
        <end position="668"/>
    </location>
</feature>
<reference evidence="11" key="1">
    <citation type="submission" date="2021-12" db="EMBL/GenBank/DDBJ databases">
        <authorList>
            <person name="King R."/>
        </authorList>
    </citation>
    <scope>NUCLEOTIDE SEQUENCE</scope>
</reference>
<dbReference type="PROSITE" id="PS50157">
    <property type="entry name" value="ZINC_FINGER_C2H2_2"/>
    <property type="match status" value="13"/>
</dbReference>
<dbReference type="Pfam" id="PF00096">
    <property type="entry name" value="zf-C2H2"/>
    <property type="match status" value="5"/>
</dbReference>
<sequence>MDKPRRCSVSEPHRVVEDGVKIKNEVLYASENLGVPLKHSEIIEQKPFSSIQSADSTLMKVVKREDGPLSPNEHDVKENLPTNVIFNLVPKIKKGEKEEFVGDDLLNTLHTCIEIKNEIPSQSLDSERVEKGNNLHPLMRSSSTQPHGAVPSFEDGDATTSRMTIQPADTHEQEHFPYWHQTETRNLHVNPREVGGANTSRMTFQPAGSYEQEHFPYWHQTETRTLHVNPREVGGANTSRMTFQPASSYEQEHFPHWHQTETRNLHVNPREVGGANTSRMTIQPASNYEEEFFSNPHQMKTRDIHANPEVAFPYNVPRLDKAQTFNVPASCSISRTGIQDTFPFRGHVQPQLFALTRLLHGLNNQPQPQLIRHPFPGSQGFVYQNGRNNQIEIPLTPSNTYHFEPRQIPFNMNINQENLASVRNDANYFRHARQIHFPAGQRQNHEFHVDLRSSDRACECYQCRSMNQRNGSLPLGFAPRQMPLYNDHREKNIPTQVFAVNSENNSSCAQSSVTPEDQSCSNSGGRPFSCTFCADSFVTQTELKIHMRRNSGKVYGCHYLCAHSFSNPCKLQKHMRVHTGGKPFRCQQCPASFQGEWNLKSHMLARHSDENPFRCPQCSSSFTCKSSLTFHLKKHSGERPFPCDQCDASFQAKNCLMRHKTVHSRERPFVCEQCGSAFARKNGLTKHLVVHTNERPYRCEHCDKSFKARVTLRKHMRAHNGEKSFICAHCSAAFPVKGELYRHMMIHTGVKPYKCKYCPFACNQGNSLKRHLRTHTGEKPFTCDHCSVSFTQKGSLISHLKQHSDGNPYRCDHCSVSFRRKSRLAQHMKIHSCETPFSCEQCPFATNQKSSFTKHMKLHLGDQVFTCDHCSAAFARKRRLISHLKRHDRVNRLVMEETAPAIPVQGQRNKIN</sequence>
<keyword evidence="12" id="KW-1185">Reference proteome</keyword>
<dbReference type="GO" id="GO:0045595">
    <property type="term" value="P:regulation of cell differentiation"/>
    <property type="evidence" value="ECO:0007669"/>
    <property type="project" value="UniProtKB-ARBA"/>
</dbReference>
<evidence type="ECO:0000256" key="4">
    <source>
        <dbReference type="ARBA" id="ARBA00022771"/>
    </source>
</evidence>
<dbReference type="InterPro" id="IPR036236">
    <property type="entry name" value="Znf_C2H2_sf"/>
</dbReference>
<keyword evidence="8" id="KW-0539">Nucleus</keyword>
<accession>A0A9P0A419</accession>
<feature type="domain" description="C2H2-type" evidence="10">
    <location>
        <begin position="669"/>
        <end position="696"/>
    </location>
</feature>
<evidence type="ECO:0000256" key="6">
    <source>
        <dbReference type="ARBA" id="ARBA00023015"/>
    </source>
</evidence>
<keyword evidence="5" id="KW-0862">Zinc</keyword>
<evidence type="ECO:0000313" key="11">
    <source>
        <dbReference type="EMBL" id="CAH0383798.1"/>
    </source>
</evidence>
<keyword evidence="6" id="KW-0805">Transcription regulation</keyword>
<proteinExistence type="predicted"/>
<dbReference type="PROSITE" id="PS00028">
    <property type="entry name" value="ZINC_FINGER_C2H2_1"/>
    <property type="match status" value="11"/>
</dbReference>
<dbReference type="PANTHER" id="PTHR24403">
    <property type="entry name" value="ZINC FINGER PROTEIN"/>
    <property type="match status" value="1"/>
</dbReference>
<feature type="domain" description="C2H2-type" evidence="10">
    <location>
        <begin position="725"/>
        <end position="752"/>
    </location>
</feature>
<dbReference type="FunFam" id="3.30.160.60:FF:000100">
    <property type="entry name" value="Zinc finger 45-like"/>
    <property type="match status" value="2"/>
</dbReference>
<evidence type="ECO:0000259" key="10">
    <source>
        <dbReference type="PROSITE" id="PS50157"/>
    </source>
</evidence>
<feature type="domain" description="C2H2-type" evidence="10">
    <location>
        <begin position="555"/>
        <end position="583"/>
    </location>
</feature>
<keyword evidence="3" id="KW-0677">Repeat</keyword>
<protein>
    <recommendedName>
        <fullName evidence="10">C2H2-type domain-containing protein</fullName>
    </recommendedName>
</protein>
<dbReference type="FunFam" id="3.30.160.60:FF:002169">
    <property type="entry name" value="Zgc:174573"/>
    <property type="match status" value="1"/>
</dbReference>
<evidence type="ECO:0000256" key="1">
    <source>
        <dbReference type="ARBA" id="ARBA00004123"/>
    </source>
</evidence>
<feature type="domain" description="C2H2-type" evidence="10">
    <location>
        <begin position="781"/>
        <end position="808"/>
    </location>
</feature>
<evidence type="ECO:0000256" key="3">
    <source>
        <dbReference type="ARBA" id="ARBA00022737"/>
    </source>
</evidence>
<dbReference type="GO" id="GO:0048598">
    <property type="term" value="P:embryonic morphogenesis"/>
    <property type="evidence" value="ECO:0007669"/>
    <property type="project" value="UniProtKB-ARBA"/>
</dbReference>
<keyword evidence="4 9" id="KW-0863">Zinc-finger</keyword>
<dbReference type="Proteomes" id="UP001152759">
    <property type="component" value="Chromosome 10"/>
</dbReference>
<organism evidence="11 12">
    <name type="scientific">Bemisia tabaci</name>
    <name type="common">Sweetpotato whitefly</name>
    <name type="synonym">Aleurodes tabaci</name>
    <dbReference type="NCBI Taxonomy" id="7038"/>
    <lineage>
        <taxon>Eukaryota</taxon>
        <taxon>Metazoa</taxon>
        <taxon>Ecdysozoa</taxon>
        <taxon>Arthropoda</taxon>
        <taxon>Hexapoda</taxon>
        <taxon>Insecta</taxon>
        <taxon>Pterygota</taxon>
        <taxon>Neoptera</taxon>
        <taxon>Paraneoptera</taxon>
        <taxon>Hemiptera</taxon>
        <taxon>Sternorrhyncha</taxon>
        <taxon>Aleyrodoidea</taxon>
        <taxon>Aleyrodidae</taxon>
        <taxon>Aleyrodinae</taxon>
        <taxon>Bemisia</taxon>
    </lineage>
</organism>
<feature type="domain" description="C2H2-type" evidence="10">
    <location>
        <begin position="837"/>
        <end position="864"/>
    </location>
</feature>
<evidence type="ECO:0000256" key="7">
    <source>
        <dbReference type="ARBA" id="ARBA00023163"/>
    </source>
</evidence>
<dbReference type="AlphaFoldDB" id="A0A9P0A419"/>
<dbReference type="InterPro" id="IPR013087">
    <property type="entry name" value="Znf_C2H2_type"/>
</dbReference>
<dbReference type="FunFam" id="3.30.160.60:FF:000110">
    <property type="entry name" value="Zinc finger protein-like"/>
    <property type="match status" value="1"/>
</dbReference>
<feature type="domain" description="C2H2-type" evidence="10">
    <location>
        <begin position="753"/>
        <end position="780"/>
    </location>
</feature>
<dbReference type="Gene3D" id="3.30.160.60">
    <property type="entry name" value="Classic Zinc Finger"/>
    <property type="match status" value="13"/>
</dbReference>
<dbReference type="SUPFAM" id="SSF57667">
    <property type="entry name" value="beta-beta-alpha zinc fingers"/>
    <property type="match status" value="7"/>
</dbReference>
<dbReference type="FunFam" id="3.30.160.60:FF:000145">
    <property type="entry name" value="Zinc finger protein 574"/>
    <property type="match status" value="1"/>
</dbReference>
<evidence type="ECO:0000256" key="5">
    <source>
        <dbReference type="ARBA" id="ARBA00022833"/>
    </source>
</evidence>
<dbReference type="InterPro" id="IPR050688">
    <property type="entry name" value="Zinc_finger/UBP_domain"/>
</dbReference>
<dbReference type="FunFam" id="3.30.160.60:FF:000624">
    <property type="entry name" value="zinc finger protein 697"/>
    <property type="match status" value="1"/>
</dbReference>
<feature type="domain" description="C2H2-type" evidence="10">
    <location>
        <begin position="613"/>
        <end position="640"/>
    </location>
</feature>
<dbReference type="FunFam" id="3.30.160.60:FF:000912">
    <property type="entry name" value="Zinc finger protein 660"/>
    <property type="match status" value="1"/>
</dbReference>
<dbReference type="FunFam" id="3.30.160.60:FF:000065">
    <property type="entry name" value="B-cell CLL/lymphoma 6, member B"/>
    <property type="match status" value="1"/>
</dbReference>
<feature type="domain" description="C2H2-type" evidence="10">
    <location>
        <begin position="809"/>
        <end position="836"/>
    </location>
</feature>